<proteinExistence type="predicted"/>
<evidence type="ECO:0000313" key="3">
    <source>
        <dbReference type="Proteomes" id="UP001189624"/>
    </source>
</evidence>
<dbReference type="Proteomes" id="UP001189624">
    <property type="component" value="Chromosome 11"/>
</dbReference>
<feature type="region of interest" description="Disordered" evidence="1">
    <location>
        <begin position="1"/>
        <end position="23"/>
    </location>
</feature>
<dbReference type="Gramene" id="rna-AYBTSS11_LOCUS31053">
    <property type="protein sequence ID" value="CAJ1978852.1"/>
    <property type="gene ID" value="gene-AYBTSS11_LOCUS31053"/>
</dbReference>
<feature type="compositionally biased region" description="Polar residues" evidence="1">
    <location>
        <begin position="8"/>
        <end position="17"/>
    </location>
</feature>
<keyword evidence="3" id="KW-1185">Reference proteome</keyword>
<accession>A0AA86W596</accession>
<name>A0AA86W596_9FABA</name>
<sequence length="90" mass="10092">MDLKDLNATRTLSPLSDSKSKTWEEGTFGGCKHIPEKLFRLSDSVTPTSSKTDTLYSHFNSAMPRLTHPCHPTNHSSHEISHGTSIHCQW</sequence>
<evidence type="ECO:0000313" key="2">
    <source>
        <dbReference type="EMBL" id="CAJ1978852.1"/>
    </source>
</evidence>
<dbReference type="AlphaFoldDB" id="A0AA86W596"/>
<evidence type="ECO:0000256" key="1">
    <source>
        <dbReference type="SAM" id="MobiDB-lite"/>
    </source>
</evidence>
<organism evidence="2 3">
    <name type="scientific">Sphenostylis stenocarpa</name>
    <dbReference type="NCBI Taxonomy" id="92480"/>
    <lineage>
        <taxon>Eukaryota</taxon>
        <taxon>Viridiplantae</taxon>
        <taxon>Streptophyta</taxon>
        <taxon>Embryophyta</taxon>
        <taxon>Tracheophyta</taxon>
        <taxon>Spermatophyta</taxon>
        <taxon>Magnoliopsida</taxon>
        <taxon>eudicotyledons</taxon>
        <taxon>Gunneridae</taxon>
        <taxon>Pentapetalae</taxon>
        <taxon>rosids</taxon>
        <taxon>fabids</taxon>
        <taxon>Fabales</taxon>
        <taxon>Fabaceae</taxon>
        <taxon>Papilionoideae</taxon>
        <taxon>50 kb inversion clade</taxon>
        <taxon>NPAAA clade</taxon>
        <taxon>indigoferoid/millettioid clade</taxon>
        <taxon>Phaseoleae</taxon>
        <taxon>Sphenostylis</taxon>
    </lineage>
</organism>
<dbReference type="EMBL" id="OY731408">
    <property type="protein sequence ID" value="CAJ1978852.1"/>
    <property type="molecule type" value="Genomic_DNA"/>
</dbReference>
<reference evidence="2" key="1">
    <citation type="submission" date="2023-10" db="EMBL/GenBank/DDBJ databases">
        <authorList>
            <person name="Domelevo Entfellner J.-B."/>
        </authorList>
    </citation>
    <scope>NUCLEOTIDE SEQUENCE</scope>
</reference>
<protein>
    <submittedName>
        <fullName evidence="2">Uncharacterized protein</fullName>
    </submittedName>
</protein>
<gene>
    <name evidence="2" type="ORF">AYBTSS11_LOCUS31053</name>
</gene>